<dbReference type="Gene3D" id="1.10.10.2830">
    <property type="match status" value="1"/>
</dbReference>
<keyword evidence="4" id="KW-1185">Reference proteome</keyword>
<evidence type="ECO:0000259" key="2">
    <source>
        <dbReference type="Pfam" id="PF02195"/>
    </source>
</evidence>
<proteinExistence type="predicted"/>
<gene>
    <name evidence="3" type="ORF">F130042H8_26750</name>
</gene>
<dbReference type="RefSeq" id="WP_176255927.1">
    <property type="nucleotide sequence ID" value="NZ_BAABXL010000001.1"/>
</dbReference>
<comment type="caution">
    <text evidence="3">The sequence shown here is derived from an EMBL/GenBank/DDBJ whole genome shotgun (WGS) entry which is preliminary data.</text>
</comment>
<dbReference type="SUPFAM" id="SSF110849">
    <property type="entry name" value="ParB/Sulfiredoxin"/>
    <property type="match status" value="1"/>
</dbReference>
<sequence>MKFKTLNFNSEKAEFTGDDVKSQEMQTTQEKVDYVAKDTLSNSVLELGQAVNGGTNLSNSAFNFKFIPREKIVFNKKNNFNIREVEELANGLLQHGMLHNLVAYYDDDQDKYILESGERRVRACDMLHEKYGSIDNINAFQDNNEEKTAYQNYVRNIKPFFEKGFAVNVKRGYEQDSDDETVEQTRLNEIDSELRLKEANLKVRDLTPQERAIQLAETKELLQERNRILYGHNAPEPALTEIAAKVGISDRQARKYNALDNLIPELRTEFEAGKININKVPGIAALPEEEQMIVLDFLQQGRNLDSEQIRLYQENVKAAEKARNEAEAERNRLENELEDIKQKKDTEIREILSESKKREETIRSEIERAVNDKNEELILQLQEDLANERESSGRMISETNKSLKDTKKALEEANRRVEALSKKDNDMTALVRARTEIDIQMSVLTDITEKLIRLVEHYKNIATDQQMNEVMKSVTENRGIIKLVEMMKEE</sequence>
<accession>A0ABQ0B003</accession>
<protein>
    <recommendedName>
        <fullName evidence="2">ParB-like N-terminal domain-containing protein</fullName>
    </recommendedName>
</protein>
<feature type="domain" description="ParB-like N-terminal" evidence="2">
    <location>
        <begin position="75"/>
        <end position="130"/>
    </location>
</feature>
<evidence type="ECO:0000313" key="3">
    <source>
        <dbReference type="EMBL" id="GAA6269615.1"/>
    </source>
</evidence>
<evidence type="ECO:0000313" key="4">
    <source>
        <dbReference type="Proteomes" id="UP001600894"/>
    </source>
</evidence>
<name>A0ABQ0B003_9FIRM</name>
<keyword evidence="1" id="KW-0175">Coiled coil</keyword>
<feature type="coiled-coil region" evidence="1">
    <location>
        <begin position="309"/>
        <end position="430"/>
    </location>
</feature>
<dbReference type="SUPFAM" id="SSF109709">
    <property type="entry name" value="KorB DNA-binding domain-like"/>
    <property type="match status" value="1"/>
</dbReference>
<organism evidence="3 4">
    <name type="scientific">Enterocloster alcoholdehydrogenati</name>
    <dbReference type="NCBI Taxonomy" id="2547410"/>
    <lineage>
        <taxon>Bacteria</taxon>
        <taxon>Bacillati</taxon>
        <taxon>Bacillota</taxon>
        <taxon>Clostridia</taxon>
        <taxon>Lachnospirales</taxon>
        <taxon>Lachnospiraceae</taxon>
        <taxon>Enterocloster</taxon>
    </lineage>
</organism>
<dbReference type="EMBL" id="BAABXL010000001">
    <property type="protein sequence ID" value="GAA6269615.1"/>
    <property type="molecule type" value="Genomic_DNA"/>
</dbReference>
<dbReference type="InterPro" id="IPR003115">
    <property type="entry name" value="ParB_N"/>
</dbReference>
<dbReference type="Gene3D" id="3.90.1530.30">
    <property type="match status" value="1"/>
</dbReference>
<dbReference type="Proteomes" id="UP001600894">
    <property type="component" value="Unassembled WGS sequence"/>
</dbReference>
<dbReference type="InterPro" id="IPR036086">
    <property type="entry name" value="ParB/Sulfiredoxin_sf"/>
</dbReference>
<dbReference type="Pfam" id="PF02195">
    <property type="entry name" value="ParB_N"/>
    <property type="match status" value="1"/>
</dbReference>
<reference evidence="3 4" key="1">
    <citation type="submission" date="2024-04" db="EMBL/GenBank/DDBJ databases">
        <title>Defined microbial consortia suppress multidrug-resistant proinflammatory Enterobacteriaceae via ecological control.</title>
        <authorList>
            <person name="Furuichi M."/>
            <person name="Kawaguchi T."/>
            <person name="Pust M."/>
            <person name="Yasuma K."/>
            <person name="Plichta D."/>
            <person name="Hasegawa N."/>
            <person name="Ohya T."/>
            <person name="Bhattarai S."/>
            <person name="Sasajima S."/>
            <person name="Aoto Y."/>
            <person name="Tuganbaev T."/>
            <person name="Yaginuma M."/>
            <person name="Ueda M."/>
            <person name="Okahashi N."/>
            <person name="Amafuji K."/>
            <person name="Kiridooshi Y."/>
            <person name="Sugita K."/>
            <person name="Strazar M."/>
            <person name="Skelly A."/>
            <person name="Suda W."/>
            <person name="Hattori M."/>
            <person name="Nakamoto N."/>
            <person name="Caballero S."/>
            <person name="Norman J."/>
            <person name="Olle B."/>
            <person name="Tanoue T."/>
            <person name="Arita M."/>
            <person name="Bucci V."/>
            <person name="Atarashi K."/>
            <person name="Xavier R."/>
            <person name="Honda K."/>
        </authorList>
    </citation>
    <scope>NUCLEOTIDE SEQUENCE [LARGE SCALE GENOMIC DNA]</scope>
    <source>
        <strain evidence="4">f13</strain>
    </source>
</reference>
<evidence type="ECO:0000256" key="1">
    <source>
        <dbReference type="SAM" id="Coils"/>
    </source>
</evidence>